<feature type="region of interest" description="Disordered" evidence="1">
    <location>
        <begin position="299"/>
        <end position="327"/>
    </location>
</feature>
<dbReference type="AlphaFoldDB" id="A0AB39XII9"/>
<dbReference type="EMBL" id="CP165734">
    <property type="protein sequence ID" value="XDV56889.1"/>
    <property type="molecule type" value="Genomic_DNA"/>
</dbReference>
<organism evidence="3">
    <name type="scientific">Bradyrhizobium sp. LLZ17</name>
    <dbReference type="NCBI Taxonomy" id="3239388"/>
    <lineage>
        <taxon>Bacteria</taxon>
        <taxon>Pseudomonadati</taxon>
        <taxon>Pseudomonadota</taxon>
        <taxon>Alphaproteobacteria</taxon>
        <taxon>Hyphomicrobiales</taxon>
        <taxon>Nitrobacteraceae</taxon>
        <taxon>Bradyrhizobium</taxon>
    </lineage>
</organism>
<sequence>MREAVNRFGTDEYRADTLKALNEVDHKIVIGNEAVIDSVDRIEKLLTNTPPVVTSAAIKQRVTDRAIAGLAPYHRSKNSVGDAILIETYGEATGRRTGKNTRFGFVTHNSKDFSEPNGDRRKPHPDIGALFTPPKSTYWGSLVDVIKEIDPVLLDDHDSEFNYSQQPRRLSEILEAKHLLFRQVWYNRHWNLRSEVESGNTNCCPKRSIPVIPTSRMKRSMRFGRARWRRQRRPKMKFVWKTSVRGTISNGACSMASCPPCAGFWETNGTCSIRSINARPDFMGRASYGRNRLAITSSPSASASAPAFRSRSKSWRDLQAASAWPSG</sequence>
<protein>
    <submittedName>
        <fullName evidence="3">PIN domain-containing protein</fullName>
    </submittedName>
</protein>
<feature type="domain" description="DUF4935" evidence="2">
    <location>
        <begin position="3"/>
        <end position="113"/>
    </location>
</feature>
<dbReference type="Pfam" id="PF16289">
    <property type="entry name" value="PIN_12"/>
    <property type="match status" value="1"/>
</dbReference>
<dbReference type="InterPro" id="IPR032557">
    <property type="entry name" value="DUF4935"/>
</dbReference>
<feature type="compositionally biased region" description="Low complexity" evidence="1">
    <location>
        <begin position="299"/>
        <end position="309"/>
    </location>
</feature>
<evidence type="ECO:0000313" key="3">
    <source>
        <dbReference type="EMBL" id="XDV56889.1"/>
    </source>
</evidence>
<reference evidence="3" key="1">
    <citation type="submission" date="2024-08" db="EMBL/GenBank/DDBJ databases">
        <authorList>
            <person name="Chaddad Z."/>
            <person name="Lamrabet M."/>
            <person name="Bouhnik O."/>
            <person name="Alami S."/>
            <person name="Wipf D."/>
            <person name="Courty P.E."/>
            <person name="Missbah El Idrissi M."/>
        </authorList>
    </citation>
    <scope>NUCLEOTIDE SEQUENCE</scope>
    <source>
        <strain evidence="3">LLZ17</strain>
    </source>
</reference>
<evidence type="ECO:0000256" key="1">
    <source>
        <dbReference type="SAM" id="MobiDB-lite"/>
    </source>
</evidence>
<dbReference type="RefSeq" id="WP_369721325.1">
    <property type="nucleotide sequence ID" value="NZ_CP165734.1"/>
</dbReference>
<name>A0AB39XII9_9BRAD</name>
<accession>A0AB39XII9</accession>
<gene>
    <name evidence="3" type="ORF">AB8Z38_30525</name>
</gene>
<evidence type="ECO:0000259" key="2">
    <source>
        <dbReference type="Pfam" id="PF16289"/>
    </source>
</evidence>
<proteinExistence type="predicted"/>